<dbReference type="GO" id="GO:0006313">
    <property type="term" value="P:DNA transposition"/>
    <property type="evidence" value="ECO:0007669"/>
    <property type="project" value="InterPro"/>
</dbReference>
<dbReference type="Pfam" id="PF01797">
    <property type="entry name" value="Y1_Tnp"/>
    <property type="match status" value="1"/>
</dbReference>
<dbReference type="InterPro" id="IPR002686">
    <property type="entry name" value="Transposase_17"/>
</dbReference>
<evidence type="ECO:0000313" key="3">
    <source>
        <dbReference type="Proteomes" id="UP000177967"/>
    </source>
</evidence>
<evidence type="ECO:0000313" key="2">
    <source>
        <dbReference type="EMBL" id="OGY07778.1"/>
    </source>
</evidence>
<dbReference type="AlphaFoldDB" id="A0A1G1UXE0"/>
<dbReference type="STRING" id="1797513.A2782_01390"/>
<dbReference type="SUPFAM" id="SSF143422">
    <property type="entry name" value="Transposase IS200-like"/>
    <property type="match status" value="1"/>
</dbReference>
<dbReference type="GO" id="GO:0004803">
    <property type="term" value="F:transposase activity"/>
    <property type="evidence" value="ECO:0007669"/>
    <property type="project" value="InterPro"/>
</dbReference>
<evidence type="ECO:0000259" key="1">
    <source>
        <dbReference type="SMART" id="SM01321"/>
    </source>
</evidence>
<reference evidence="2 3" key="1">
    <citation type="journal article" date="2016" name="Nat. Commun.">
        <title>Thousands of microbial genomes shed light on interconnected biogeochemical processes in an aquifer system.</title>
        <authorList>
            <person name="Anantharaman K."/>
            <person name="Brown C.T."/>
            <person name="Hug L.A."/>
            <person name="Sharon I."/>
            <person name="Castelle C.J."/>
            <person name="Probst A.J."/>
            <person name="Thomas B.C."/>
            <person name="Singh A."/>
            <person name="Wilkins M.J."/>
            <person name="Karaoz U."/>
            <person name="Brodie E.L."/>
            <person name="Williams K.H."/>
            <person name="Hubbard S.S."/>
            <person name="Banfield J.F."/>
        </authorList>
    </citation>
    <scope>NUCLEOTIDE SEQUENCE [LARGE SCALE GENOMIC DNA]</scope>
</reference>
<dbReference type="GO" id="GO:0003677">
    <property type="term" value="F:DNA binding"/>
    <property type="evidence" value="ECO:0007669"/>
    <property type="project" value="InterPro"/>
</dbReference>
<feature type="domain" description="Transposase IS200-like" evidence="1">
    <location>
        <begin position="11"/>
        <end position="159"/>
    </location>
</feature>
<proteinExistence type="predicted"/>
<comment type="caution">
    <text evidence="2">The sequence shown here is derived from an EMBL/GenBank/DDBJ whole genome shotgun (WGS) entry which is preliminary data.</text>
</comment>
<dbReference type="EMBL" id="MHBW01000035">
    <property type="protein sequence ID" value="OGY07778.1"/>
    <property type="molecule type" value="Genomic_DNA"/>
</dbReference>
<dbReference type="InterPro" id="IPR036515">
    <property type="entry name" value="Transposase_17_sf"/>
</dbReference>
<dbReference type="Proteomes" id="UP000177967">
    <property type="component" value="Unassembled WGS sequence"/>
</dbReference>
<accession>A0A1G1UXE0</accession>
<protein>
    <recommendedName>
        <fullName evidence="1">Transposase IS200-like domain-containing protein</fullName>
    </recommendedName>
</protein>
<dbReference type="Gene3D" id="3.30.70.1290">
    <property type="entry name" value="Transposase IS200-like"/>
    <property type="match status" value="1"/>
</dbReference>
<dbReference type="SMART" id="SM01321">
    <property type="entry name" value="Y1_Tnp"/>
    <property type="match status" value="1"/>
</dbReference>
<name>A0A1G1UXE0_9BACT</name>
<dbReference type="PANTHER" id="PTHR34322">
    <property type="entry name" value="TRANSPOSASE, Y1_TNP DOMAIN-CONTAINING"/>
    <property type="match status" value="1"/>
</dbReference>
<sequence>MPRHNRIKQYLEDSYYHIYNRGVEKRLIFLDSQDYGVFLSYLKEYLLPKDEEELFRRLADPQTSYHDRDKILKALRLNNFNDEITLLAYCLMPNHLHLFIKQKSANGIDRFMQSLSTRYTGYFNRKYKRVGALYQDTYKAVGVVTEPQFIYLSKYIHKQALASPGRTLQGWERQPSSYEEYLGQRKTEWVHPEEVLAYFSKANPAKDYQAFVEEQDLGPVENILLEEL</sequence>
<gene>
    <name evidence="2" type="ORF">A2782_01390</name>
</gene>
<organism evidence="2 3">
    <name type="scientific">Candidatus Blackburnbacteria bacterium RIFCSPHIGHO2_01_FULL_43_15b</name>
    <dbReference type="NCBI Taxonomy" id="1797513"/>
    <lineage>
        <taxon>Bacteria</taxon>
        <taxon>Candidatus Blackburniibacteriota</taxon>
    </lineage>
</organism>
<dbReference type="PANTHER" id="PTHR34322:SF2">
    <property type="entry name" value="TRANSPOSASE IS200-LIKE DOMAIN-CONTAINING PROTEIN"/>
    <property type="match status" value="1"/>
</dbReference>